<reference evidence="1 2" key="1">
    <citation type="journal article" date="2020" name="Proc. Natl. Acad. Sci. U.S.A.">
        <title>Ecological drivers of bacterial community assembly in synthetic phycospheres.</title>
        <authorList>
            <person name="Fu H."/>
            <person name="Uchimiya M."/>
            <person name="Gore J."/>
            <person name="Moran M.A."/>
        </authorList>
    </citation>
    <scope>NUCLEOTIDE SEQUENCE [LARGE SCALE GENOMIC DNA]</scope>
    <source>
        <strain evidence="1">HF-Din03</strain>
    </source>
</reference>
<name>A0A850LKE8_9RHOB</name>
<dbReference type="PROSITE" id="PS51257">
    <property type="entry name" value="PROKAR_LIPOPROTEIN"/>
    <property type="match status" value="1"/>
</dbReference>
<gene>
    <name evidence="1" type="ORF">HW564_13565</name>
</gene>
<accession>A0A850LKE8</accession>
<comment type="caution">
    <text evidence="1">The sequence shown here is derived from an EMBL/GenBank/DDBJ whole genome shotgun (WGS) entry which is preliminary data.</text>
</comment>
<dbReference type="RefSeq" id="WP_011048480.1">
    <property type="nucleotide sequence ID" value="NZ_CP076685.1"/>
</dbReference>
<dbReference type="AlphaFoldDB" id="A0A850LKE8"/>
<evidence type="ECO:0000313" key="2">
    <source>
        <dbReference type="Proteomes" id="UP000565723"/>
    </source>
</evidence>
<sequence length="103" mass="10697">MSPMRSILTGMGMLAGLAACEVAPTGEGNTGVITGEMRADYLDAVASVGCVLRDERQYGAVDFQAGLSREQTLAITANYLSRGKAERVADGNTIRINTGPCAA</sequence>
<organism evidence="1 2">
    <name type="scientific">Ruegeria pomeroyi</name>
    <dbReference type="NCBI Taxonomy" id="89184"/>
    <lineage>
        <taxon>Bacteria</taxon>
        <taxon>Pseudomonadati</taxon>
        <taxon>Pseudomonadota</taxon>
        <taxon>Alphaproteobacteria</taxon>
        <taxon>Rhodobacterales</taxon>
        <taxon>Roseobacteraceae</taxon>
        <taxon>Ruegeria</taxon>
    </lineage>
</organism>
<evidence type="ECO:0008006" key="3">
    <source>
        <dbReference type="Google" id="ProtNLM"/>
    </source>
</evidence>
<evidence type="ECO:0000313" key="1">
    <source>
        <dbReference type="EMBL" id="NVK97955.1"/>
    </source>
</evidence>
<protein>
    <recommendedName>
        <fullName evidence="3">Lipoprotein</fullName>
    </recommendedName>
</protein>
<proteinExistence type="predicted"/>
<dbReference type="Proteomes" id="UP000565723">
    <property type="component" value="Unassembled WGS sequence"/>
</dbReference>
<dbReference type="EMBL" id="JABXIY010000035">
    <property type="protein sequence ID" value="NVK97955.1"/>
    <property type="molecule type" value="Genomic_DNA"/>
</dbReference>